<comment type="caution">
    <text evidence="7">The sequence shown here is derived from an EMBL/GenBank/DDBJ whole genome shotgun (WGS) entry which is preliminary data.</text>
</comment>
<dbReference type="EC" id="2.3.2.26" evidence="2"/>
<keyword evidence="8" id="KW-1185">Reference proteome</keyword>
<organism evidence="7 8">
    <name type="scientific">Anaeromyces robustus</name>
    <dbReference type="NCBI Taxonomy" id="1754192"/>
    <lineage>
        <taxon>Eukaryota</taxon>
        <taxon>Fungi</taxon>
        <taxon>Fungi incertae sedis</taxon>
        <taxon>Chytridiomycota</taxon>
        <taxon>Chytridiomycota incertae sedis</taxon>
        <taxon>Neocallimastigomycetes</taxon>
        <taxon>Neocallimastigales</taxon>
        <taxon>Neocallimastigaceae</taxon>
        <taxon>Anaeromyces</taxon>
    </lineage>
</organism>
<evidence type="ECO:0000313" key="8">
    <source>
        <dbReference type="Proteomes" id="UP000193944"/>
    </source>
</evidence>
<dbReference type="SMART" id="SM00119">
    <property type="entry name" value="HECTc"/>
    <property type="match status" value="1"/>
</dbReference>
<dbReference type="GO" id="GO:0000209">
    <property type="term" value="P:protein polyubiquitination"/>
    <property type="evidence" value="ECO:0007669"/>
    <property type="project" value="InterPro"/>
</dbReference>
<comment type="catalytic activity">
    <reaction evidence="1">
        <text>S-ubiquitinyl-[E2 ubiquitin-conjugating enzyme]-L-cysteine + [acceptor protein]-L-lysine = [E2 ubiquitin-conjugating enzyme]-L-cysteine + N(6)-ubiquitinyl-[acceptor protein]-L-lysine.</text>
        <dbReference type="EC" id="2.3.2.26"/>
    </reaction>
</comment>
<dbReference type="SUPFAM" id="SSF56204">
    <property type="entry name" value="Hect, E3 ligase catalytic domain"/>
    <property type="match status" value="1"/>
</dbReference>
<feature type="domain" description="HECT" evidence="6">
    <location>
        <begin position="191"/>
        <end position="519"/>
    </location>
</feature>
<dbReference type="InterPro" id="IPR035983">
    <property type="entry name" value="Hect_E3_ubiquitin_ligase"/>
</dbReference>
<evidence type="ECO:0000313" key="7">
    <source>
        <dbReference type="EMBL" id="ORX86293.1"/>
    </source>
</evidence>
<dbReference type="OrthoDB" id="8068875at2759"/>
<sequence>MALLPDKLDLFLKYLIAPRSTEQITLKTETDYIYNLPYHLTPEEFTKVVNYFQQFITVRTLTKHAEINLNKDESIIAGTKCLDLLYKINEKYKLIPYTEFYNDAINEQLEIKEDYPCWKAKEFSFCSYPFILNPLTKSDILKVESMVSMRHELQDAFFSAMFSGITSPYLVLEVRRDHLIRDVLYGLEDQSPHDLKKQLRVQFIGEEGIDEGGVQKEFFQLCIKELFDPMYGMFKFNEESNLCWFTNDPAKDNTMFLEYKLIGRLIGVAIYNSVILDLHFPLALYKKLRGIKVDIEDIKELDPMLYVGLRKTLTDEDVSSYEQTFQIQIDTCYGNTATVDLKPNGGDILLTNENRQEFVDLYVDYLFNSSVEKQFNAFKEGFDSVVEGSAIEIFRPEELEQLVCGSQDIDINVLESVTLYDGFTKDSECVKNFWSIVHEFDEEQKKRLLFFTTGTDRVPLGGTSKMQFIIARNGPDSDRLPSAHTCFSVLLLNDYATREKLKERLLTALKNADCGFFLG</sequence>
<proteinExistence type="predicted"/>
<evidence type="ECO:0000256" key="2">
    <source>
        <dbReference type="ARBA" id="ARBA00012485"/>
    </source>
</evidence>
<dbReference type="AlphaFoldDB" id="A0A1Y1XKR8"/>
<gene>
    <name evidence="7" type="ORF">BCR32DRAFT_199146</name>
</gene>
<evidence type="ECO:0000256" key="4">
    <source>
        <dbReference type="ARBA" id="ARBA00022786"/>
    </source>
</evidence>
<evidence type="ECO:0000256" key="1">
    <source>
        <dbReference type="ARBA" id="ARBA00000885"/>
    </source>
</evidence>
<dbReference type="EMBL" id="MCFG01000023">
    <property type="protein sequence ID" value="ORX86293.1"/>
    <property type="molecule type" value="Genomic_DNA"/>
</dbReference>
<dbReference type="GO" id="GO:0061630">
    <property type="term" value="F:ubiquitin protein ligase activity"/>
    <property type="evidence" value="ECO:0007669"/>
    <property type="project" value="UniProtKB-EC"/>
</dbReference>
<dbReference type="Gene3D" id="3.90.1750.10">
    <property type="entry name" value="Hect, E3 ligase catalytic domains"/>
    <property type="match status" value="1"/>
</dbReference>
<feature type="active site" description="Glycyl thioester intermediate" evidence="5">
    <location>
        <position position="486"/>
    </location>
</feature>
<dbReference type="CDD" id="cd00078">
    <property type="entry name" value="HECTc"/>
    <property type="match status" value="1"/>
</dbReference>
<dbReference type="InterPro" id="IPR044611">
    <property type="entry name" value="E3A/B/C-like"/>
</dbReference>
<evidence type="ECO:0000259" key="6">
    <source>
        <dbReference type="PROSITE" id="PS50237"/>
    </source>
</evidence>
<dbReference type="Pfam" id="PF00632">
    <property type="entry name" value="HECT"/>
    <property type="match status" value="1"/>
</dbReference>
<dbReference type="InterPro" id="IPR000569">
    <property type="entry name" value="HECT_dom"/>
</dbReference>
<keyword evidence="3" id="KW-0808">Transferase</keyword>
<dbReference type="FunFam" id="3.30.2410.10:FF:000003">
    <property type="entry name" value="probable E3 ubiquitin-protein ligase HERC4 isoform X1"/>
    <property type="match status" value="1"/>
</dbReference>
<dbReference type="PANTHER" id="PTHR45700:SF8">
    <property type="entry name" value="HECT-TYPE E3 UBIQUITIN TRANSFERASE"/>
    <property type="match status" value="1"/>
</dbReference>
<dbReference type="PROSITE" id="PS50237">
    <property type="entry name" value="HECT"/>
    <property type="match status" value="1"/>
</dbReference>
<dbReference type="Gene3D" id="3.30.2160.10">
    <property type="entry name" value="Hect, E3 ligase catalytic domain"/>
    <property type="match status" value="1"/>
</dbReference>
<reference evidence="7 8" key="1">
    <citation type="submission" date="2016-08" db="EMBL/GenBank/DDBJ databases">
        <title>A Parts List for Fungal Cellulosomes Revealed by Comparative Genomics.</title>
        <authorList>
            <consortium name="DOE Joint Genome Institute"/>
            <person name="Haitjema C.H."/>
            <person name="Gilmore S.P."/>
            <person name="Henske J.K."/>
            <person name="Solomon K.V."/>
            <person name="De Groot R."/>
            <person name="Kuo A."/>
            <person name="Mondo S.J."/>
            <person name="Salamov A.A."/>
            <person name="Labutti K."/>
            <person name="Zhao Z."/>
            <person name="Chiniquy J."/>
            <person name="Barry K."/>
            <person name="Brewer H.M."/>
            <person name="Purvine S.O."/>
            <person name="Wright A.T."/>
            <person name="Boxma B."/>
            <person name="Van Alen T."/>
            <person name="Hackstein J.H."/>
            <person name="Baker S.E."/>
            <person name="Grigoriev I.V."/>
            <person name="O'Malley M.A."/>
        </authorList>
    </citation>
    <scope>NUCLEOTIDE SEQUENCE [LARGE SCALE GENOMIC DNA]</scope>
    <source>
        <strain evidence="7 8">S4</strain>
    </source>
</reference>
<evidence type="ECO:0000256" key="5">
    <source>
        <dbReference type="PROSITE-ProRule" id="PRU00104"/>
    </source>
</evidence>
<dbReference type="PANTHER" id="PTHR45700">
    <property type="entry name" value="UBIQUITIN-PROTEIN LIGASE E3C"/>
    <property type="match status" value="1"/>
</dbReference>
<keyword evidence="4 5" id="KW-0833">Ubl conjugation pathway</keyword>
<dbReference type="Proteomes" id="UP000193944">
    <property type="component" value="Unassembled WGS sequence"/>
</dbReference>
<dbReference type="STRING" id="1754192.A0A1Y1XKR8"/>
<dbReference type="Gene3D" id="3.30.2410.10">
    <property type="entry name" value="Hect, E3 ligase catalytic domain"/>
    <property type="match status" value="1"/>
</dbReference>
<accession>A0A1Y1XKR8</accession>
<protein>
    <recommendedName>
        <fullName evidence="2">HECT-type E3 ubiquitin transferase</fullName>
        <ecNumber evidence="2">2.3.2.26</ecNumber>
    </recommendedName>
</protein>
<reference evidence="7 8" key="2">
    <citation type="submission" date="2016-08" db="EMBL/GenBank/DDBJ databases">
        <title>Pervasive Adenine N6-methylation of Active Genes in Fungi.</title>
        <authorList>
            <consortium name="DOE Joint Genome Institute"/>
            <person name="Mondo S.J."/>
            <person name="Dannebaum R.O."/>
            <person name="Kuo R.C."/>
            <person name="Labutti K."/>
            <person name="Haridas S."/>
            <person name="Kuo A."/>
            <person name="Salamov A."/>
            <person name="Ahrendt S.R."/>
            <person name="Lipzen A."/>
            <person name="Sullivan W."/>
            <person name="Andreopoulos W.B."/>
            <person name="Clum A."/>
            <person name="Lindquist E."/>
            <person name="Daum C."/>
            <person name="Ramamoorthy G.K."/>
            <person name="Gryganskyi A."/>
            <person name="Culley D."/>
            <person name="Magnuson J.K."/>
            <person name="James T.Y."/>
            <person name="O'Malley M.A."/>
            <person name="Stajich J.E."/>
            <person name="Spatafora J.W."/>
            <person name="Visel A."/>
            <person name="Grigoriev I.V."/>
        </authorList>
    </citation>
    <scope>NUCLEOTIDE SEQUENCE [LARGE SCALE GENOMIC DNA]</scope>
    <source>
        <strain evidence="7 8">S4</strain>
    </source>
</reference>
<evidence type="ECO:0000256" key="3">
    <source>
        <dbReference type="ARBA" id="ARBA00022679"/>
    </source>
</evidence>
<name>A0A1Y1XKR8_9FUNG</name>